<dbReference type="Gene3D" id="2.40.30.100">
    <property type="entry name" value="AF2212/PG0164-like"/>
    <property type="match status" value="1"/>
</dbReference>
<dbReference type="InterPro" id="IPR015018">
    <property type="entry name" value="DUF1905"/>
</dbReference>
<dbReference type="InterPro" id="IPR037079">
    <property type="entry name" value="AF2212/PG0164-like_sf"/>
</dbReference>
<dbReference type="OrthoDB" id="2604865at2"/>
<dbReference type="RefSeq" id="WP_134518544.1">
    <property type="nucleotide sequence ID" value="NZ_SOHE01000021.1"/>
</dbReference>
<dbReference type="EMBL" id="SOHE01000021">
    <property type="protein sequence ID" value="TFD53435.1"/>
    <property type="molecule type" value="Genomic_DNA"/>
</dbReference>
<comment type="caution">
    <text evidence="1">The sequence shown here is derived from an EMBL/GenBank/DDBJ whole genome shotgun (WGS) entry which is preliminary data.</text>
</comment>
<keyword evidence="2" id="KW-1185">Reference proteome</keyword>
<dbReference type="Pfam" id="PF13376">
    <property type="entry name" value="OmdA"/>
    <property type="match status" value="1"/>
</dbReference>
<dbReference type="Proteomes" id="UP000297447">
    <property type="component" value="Unassembled WGS sequence"/>
</dbReference>
<accession>A0A4R9A7K6</accession>
<dbReference type="SUPFAM" id="SSF141694">
    <property type="entry name" value="AF2212/PG0164-like"/>
    <property type="match status" value="1"/>
</dbReference>
<evidence type="ECO:0000313" key="2">
    <source>
        <dbReference type="Proteomes" id="UP000297447"/>
    </source>
</evidence>
<proteinExistence type="predicted"/>
<dbReference type="AlphaFoldDB" id="A0A4R9A7K6"/>
<sequence>MPRFTTGLLQTGNNVGIEIPDAVAAELGGKRVPVVITLNGAYSYRSSTAVRGGLTLVSLSAAHRAASGLGGGDTVEVTIERDDAPREVEVPEQLAAVLAGDPIASAAWNALQPSRRKEHVRGLVEAKGDDTRTRRLAQTIARLHGNF</sequence>
<name>A0A4R9A7K6_9MICO</name>
<reference evidence="1 2" key="1">
    <citation type="submission" date="2019-03" db="EMBL/GenBank/DDBJ databases">
        <title>Genomics of glacier-inhabiting Cryobacterium strains.</title>
        <authorList>
            <person name="Liu Q."/>
            <person name="Xin Y.-H."/>
        </authorList>
    </citation>
    <scope>NUCLEOTIDE SEQUENCE [LARGE SCALE GENOMIC DNA]</scope>
    <source>
        <strain evidence="1 2">Hh14</strain>
    </source>
</reference>
<organism evidence="1 2">
    <name type="scientific">Cryobacterium frigoriphilum</name>
    <dbReference type="NCBI Taxonomy" id="1259150"/>
    <lineage>
        <taxon>Bacteria</taxon>
        <taxon>Bacillati</taxon>
        <taxon>Actinomycetota</taxon>
        <taxon>Actinomycetes</taxon>
        <taxon>Micrococcales</taxon>
        <taxon>Microbacteriaceae</taxon>
        <taxon>Cryobacterium</taxon>
    </lineage>
</organism>
<evidence type="ECO:0000313" key="1">
    <source>
        <dbReference type="EMBL" id="TFD53435.1"/>
    </source>
</evidence>
<protein>
    <submittedName>
        <fullName evidence="1">DUF1905 domain-containing protein</fullName>
    </submittedName>
</protein>
<gene>
    <name evidence="1" type="ORF">E3T55_05315</name>
</gene>
<dbReference type="Pfam" id="PF08922">
    <property type="entry name" value="DUF1905"/>
    <property type="match status" value="1"/>
</dbReference>